<dbReference type="SUPFAM" id="SSF50156">
    <property type="entry name" value="PDZ domain-like"/>
    <property type="match status" value="1"/>
</dbReference>
<organism evidence="2">
    <name type="scientific">anaerobic digester metagenome</name>
    <dbReference type="NCBI Taxonomy" id="1263854"/>
    <lineage>
        <taxon>unclassified sequences</taxon>
        <taxon>metagenomes</taxon>
        <taxon>ecological metagenomes</taxon>
    </lineage>
</organism>
<gene>
    <name evidence="2" type="ORF">SCFA_3870001</name>
</gene>
<accession>A0A485M4B6</accession>
<proteinExistence type="predicted"/>
<protein>
    <recommendedName>
        <fullName evidence="1">PDZ domain-containing protein</fullName>
    </recommendedName>
</protein>
<feature type="domain" description="PDZ" evidence="1">
    <location>
        <begin position="108"/>
        <end position="158"/>
    </location>
</feature>
<reference evidence="2" key="1">
    <citation type="submission" date="2019-03" db="EMBL/GenBank/DDBJ databases">
        <authorList>
            <person name="Hao L."/>
        </authorList>
    </citation>
    <scope>NUCLEOTIDE SEQUENCE</scope>
</reference>
<dbReference type="AlphaFoldDB" id="A0A485M4B6"/>
<sequence>MADQQGLQAIQSAVLLQRYGVPFHGSVVALPHLVGWKDLAETVKYLSACGAETVRVFLPGFSSLAAPGLKFKPSLWKEIKMFIKSLRGEVRAPVTCEPPLLERLEPEVAGVIAASPAELAGVRTGDIIETVNGSRVHTRVQAFRQITRNGSPLLELRREGQPLTVQVQKEPGQRSGMVLDYDLDPALIDDLGRALRRHRVEGALVLTSELAGPLLDLALRQFWKEGRLLELVVVKNLFFAGNICVAGLLTVSDFEAAVAAFLERKSRQKPPLVLLPGVAFDSRGMDITGRSYLELEERFGLPCEVL</sequence>
<dbReference type="EMBL" id="CAADRN010000320">
    <property type="protein sequence ID" value="VFU18034.1"/>
    <property type="molecule type" value="Genomic_DNA"/>
</dbReference>
<name>A0A485M4B6_9ZZZZ</name>
<dbReference type="Gene3D" id="2.30.42.10">
    <property type="match status" value="1"/>
</dbReference>
<dbReference type="Pfam" id="PF17820">
    <property type="entry name" value="PDZ_6"/>
    <property type="match status" value="1"/>
</dbReference>
<dbReference type="InterPro" id="IPR036034">
    <property type="entry name" value="PDZ_sf"/>
</dbReference>
<dbReference type="InterPro" id="IPR041489">
    <property type="entry name" value="PDZ_6"/>
</dbReference>
<evidence type="ECO:0000259" key="1">
    <source>
        <dbReference type="Pfam" id="PF17820"/>
    </source>
</evidence>
<evidence type="ECO:0000313" key="2">
    <source>
        <dbReference type="EMBL" id="VFU18034.1"/>
    </source>
</evidence>